<organism evidence="1 2">
    <name type="scientific">Sebaldella termitidis (strain ATCC 33386 / NCTC 11300)</name>
    <dbReference type="NCBI Taxonomy" id="526218"/>
    <lineage>
        <taxon>Bacteria</taxon>
        <taxon>Fusobacteriati</taxon>
        <taxon>Fusobacteriota</taxon>
        <taxon>Fusobacteriia</taxon>
        <taxon>Fusobacteriales</taxon>
        <taxon>Leptotrichiaceae</taxon>
        <taxon>Sebaldella</taxon>
    </lineage>
</organism>
<dbReference type="STRING" id="526218.Sterm_0863"/>
<dbReference type="RefSeq" id="WP_012860331.1">
    <property type="nucleotide sequence ID" value="NC_013517.1"/>
</dbReference>
<dbReference type="HOGENOM" id="CLU_2036413_0_0_0"/>
<dbReference type="KEGG" id="str:Sterm_0863"/>
<reference evidence="2" key="1">
    <citation type="submission" date="2009-09" db="EMBL/GenBank/DDBJ databases">
        <title>The complete chromosome of Sebaldella termitidis ATCC 33386.</title>
        <authorList>
            <consortium name="US DOE Joint Genome Institute (JGI-PGF)"/>
            <person name="Lucas S."/>
            <person name="Copeland A."/>
            <person name="Lapidus A."/>
            <person name="Glavina del Rio T."/>
            <person name="Dalin E."/>
            <person name="Tice H."/>
            <person name="Bruce D."/>
            <person name="Goodwin L."/>
            <person name="Pitluck S."/>
            <person name="Kyrpides N."/>
            <person name="Mavromatis K."/>
            <person name="Ivanova N."/>
            <person name="Mikhailova N."/>
            <person name="Sims D."/>
            <person name="Meincke L."/>
            <person name="Brettin T."/>
            <person name="Detter J.C."/>
            <person name="Han C."/>
            <person name="Larimer F."/>
            <person name="Land M."/>
            <person name="Hauser L."/>
            <person name="Markowitz V."/>
            <person name="Cheng J.F."/>
            <person name="Hugenholtz P."/>
            <person name="Woyke T."/>
            <person name="Wu D."/>
            <person name="Eisen J.A."/>
        </authorList>
    </citation>
    <scope>NUCLEOTIDE SEQUENCE [LARGE SCALE GENOMIC DNA]</scope>
    <source>
        <strain evidence="2">ATCC 33386 / NCTC 11300</strain>
    </source>
</reference>
<dbReference type="EMBL" id="CP001739">
    <property type="protein sequence ID" value="ACZ07735.1"/>
    <property type="molecule type" value="Genomic_DNA"/>
</dbReference>
<reference evidence="1 2" key="2">
    <citation type="journal article" date="2010" name="Stand. Genomic Sci.">
        <title>Complete genome sequence of Sebaldella termitidis type strain (NCTC 11300).</title>
        <authorList>
            <person name="Harmon-Smith M."/>
            <person name="Celia L."/>
            <person name="Chertkov O."/>
            <person name="Lapidus A."/>
            <person name="Copeland A."/>
            <person name="Glavina Del Rio T."/>
            <person name="Nolan M."/>
            <person name="Lucas S."/>
            <person name="Tice H."/>
            <person name="Cheng J.F."/>
            <person name="Han C."/>
            <person name="Detter J.C."/>
            <person name="Bruce D."/>
            <person name="Goodwin L."/>
            <person name="Pitluck S."/>
            <person name="Pati A."/>
            <person name="Liolios K."/>
            <person name="Ivanova N."/>
            <person name="Mavromatis K."/>
            <person name="Mikhailova N."/>
            <person name="Chen A."/>
            <person name="Palaniappan K."/>
            <person name="Land M."/>
            <person name="Hauser L."/>
            <person name="Chang Y.J."/>
            <person name="Jeffries C.D."/>
            <person name="Brettin T."/>
            <person name="Goker M."/>
            <person name="Beck B."/>
            <person name="Bristow J."/>
            <person name="Eisen J.A."/>
            <person name="Markowitz V."/>
            <person name="Hugenholtz P."/>
            <person name="Kyrpides N.C."/>
            <person name="Klenk H.P."/>
            <person name="Chen F."/>
        </authorList>
    </citation>
    <scope>NUCLEOTIDE SEQUENCE [LARGE SCALE GENOMIC DNA]</scope>
    <source>
        <strain evidence="2">ATCC 33386 / NCTC 11300</strain>
    </source>
</reference>
<evidence type="ECO:0000313" key="2">
    <source>
        <dbReference type="Proteomes" id="UP000000845"/>
    </source>
</evidence>
<protein>
    <submittedName>
        <fullName evidence="1">Phage head-tail adaptor</fullName>
    </submittedName>
</protein>
<name>D1AR47_SEBTE</name>
<proteinExistence type="predicted"/>
<dbReference type="Proteomes" id="UP000000845">
    <property type="component" value="Chromosome"/>
</dbReference>
<keyword evidence="2" id="KW-1185">Reference proteome</keyword>
<accession>D1AR47</accession>
<gene>
    <name evidence="1" type="ordered locus">Sterm_0863</name>
</gene>
<evidence type="ECO:0000313" key="1">
    <source>
        <dbReference type="EMBL" id="ACZ07735.1"/>
    </source>
</evidence>
<dbReference type="AlphaFoldDB" id="D1AR47"/>
<sequence>MAGKFRIYQRIKRLFERDVILQTRTITKSFIGEPQPTITEYNIKAAILNQKTGYKLNSLALDNERQNTDLTMDIYFHEDLEIEPKVKDIVLWNGKKYQINKLEDNRITSDFWKGEIVELSK</sequence>